<dbReference type="NCBIfam" id="TIGR00756">
    <property type="entry name" value="PPR"/>
    <property type="match status" value="1"/>
</dbReference>
<reference evidence="2" key="1">
    <citation type="submission" date="2021-02" db="EMBL/GenBank/DDBJ databases">
        <authorList>
            <person name="Nowell W R."/>
        </authorList>
    </citation>
    <scope>NUCLEOTIDE SEQUENCE</scope>
</reference>
<dbReference type="InterPro" id="IPR046960">
    <property type="entry name" value="PPR_At4g14850-like_plant"/>
</dbReference>
<dbReference type="GO" id="GO:0009451">
    <property type="term" value="P:RNA modification"/>
    <property type="evidence" value="ECO:0007669"/>
    <property type="project" value="InterPro"/>
</dbReference>
<dbReference type="GO" id="GO:0003723">
    <property type="term" value="F:RNA binding"/>
    <property type="evidence" value="ECO:0007669"/>
    <property type="project" value="InterPro"/>
</dbReference>
<feature type="repeat" description="PPR" evidence="1">
    <location>
        <begin position="74"/>
        <end position="108"/>
    </location>
</feature>
<sequence length="158" mass="18336">MRPKILPDNVTYILLLNACTILRDEKQGKTIHNELLSSLNIQHVHLQNALIDFYGKINQINIAEKIFYEMNLRETSTYNTLMKAYLVNNMPLKVLELFEQMKQSDLNTIGLLSFKPDLITFMAICDACEKLGLLNSPDSSYEQYNWKRIFSRISTTVK</sequence>
<dbReference type="Pfam" id="PF01535">
    <property type="entry name" value="PPR"/>
    <property type="match status" value="2"/>
</dbReference>
<evidence type="ECO:0008006" key="4">
    <source>
        <dbReference type="Google" id="ProtNLM"/>
    </source>
</evidence>
<dbReference type="InterPro" id="IPR011990">
    <property type="entry name" value="TPR-like_helical_dom_sf"/>
</dbReference>
<protein>
    <recommendedName>
        <fullName evidence="4">Pentatricopeptide repeat-containing protein</fullName>
    </recommendedName>
</protein>
<evidence type="ECO:0000256" key="1">
    <source>
        <dbReference type="PROSITE-ProRule" id="PRU00708"/>
    </source>
</evidence>
<dbReference type="AlphaFoldDB" id="A0A819Y083"/>
<dbReference type="EMBL" id="CAJOBE010012318">
    <property type="protein sequence ID" value="CAF4147365.1"/>
    <property type="molecule type" value="Genomic_DNA"/>
</dbReference>
<dbReference type="Gene3D" id="1.25.40.10">
    <property type="entry name" value="Tetratricopeptide repeat domain"/>
    <property type="match status" value="1"/>
</dbReference>
<dbReference type="InterPro" id="IPR002885">
    <property type="entry name" value="PPR_rpt"/>
</dbReference>
<accession>A0A819Y083</accession>
<evidence type="ECO:0000313" key="2">
    <source>
        <dbReference type="EMBL" id="CAF4147365.1"/>
    </source>
</evidence>
<dbReference type="PANTHER" id="PTHR47926">
    <property type="entry name" value="PENTATRICOPEPTIDE REPEAT-CONTAINING PROTEIN"/>
    <property type="match status" value="1"/>
</dbReference>
<gene>
    <name evidence="2" type="ORF">FNK824_LOCUS33505</name>
</gene>
<proteinExistence type="predicted"/>
<evidence type="ECO:0000313" key="3">
    <source>
        <dbReference type="Proteomes" id="UP000663874"/>
    </source>
</evidence>
<comment type="caution">
    <text evidence="2">The sequence shown here is derived from an EMBL/GenBank/DDBJ whole genome shotgun (WGS) entry which is preliminary data.</text>
</comment>
<dbReference type="PROSITE" id="PS51375">
    <property type="entry name" value="PPR"/>
    <property type="match status" value="1"/>
</dbReference>
<name>A0A819Y083_9BILA</name>
<dbReference type="Proteomes" id="UP000663874">
    <property type="component" value="Unassembled WGS sequence"/>
</dbReference>
<organism evidence="2 3">
    <name type="scientific">Rotaria sordida</name>
    <dbReference type="NCBI Taxonomy" id="392033"/>
    <lineage>
        <taxon>Eukaryota</taxon>
        <taxon>Metazoa</taxon>
        <taxon>Spiralia</taxon>
        <taxon>Gnathifera</taxon>
        <taxon>Rotifera</taxon>
        <taxon>Eurotatoria</taxon>
        <taxon>Bdelloidea</taxon>
        <taxon>Philodinida</taxon>
        <taxon>Philodinidae</taxon>
        <taxon>Rotaria</taxon>
    </lineage>
</organism>